<protein>
    <submittedName>
        <fullName evidence="1">Uncharacterized protein</fullName>
    </submittedName>
</protein>
<organism evidence="1 2">
    <name type="scientific">Mycobacterium phage Anselm</name>
    <dbReference type="NCBI Taxonomy" id="2041517"/>
    <lineage>
        <taxon>Viruses</taxon>
        <taxon>Duplodnaviria</taxon>
        <taxon>Heunggongvirae</taxon>
        <taxon>Uroviricota</taxon>
        <taxon>Caudoviricetes</taxon>
        <taxon>Turbidovirus</taxon>
        <taxon>Turbidovirus anselm</taxon>
    </lineage>
</organism>
<sequence>MQIKNVERYEIPFTTREASLDWNGGTTVGELIEALLRIPKEAVVATDYGRGHGLLAMHYKPDIEVN</sequence>
<dbReference type="EMBL" id="MF919490">
    <property type="protein sequence ID" value="ATN87045.1"/>
    <property type="molecule type" value="Genomic_DNA"/>
</dbReference>
<proteinExistence type="predicted"/>
<gene>
    <name evidence="1" type="ORF">SEA_ANSELM_46</name>
</gene>
<keyword evidence="2" id="KW-1185">Reference proteome</keyword>
<name>A0A2D1G5C1_9CAUD</name>
<evidence type="ECO:0000313" key="1">
    <source>
        <dbReference type="EMBL" id="ATN87045.1"/>
    </source>
</evidence>
<evidence type="ECO:0000313" key="2">
    <source>
        <dbReference type="Proteomes" id="UP000229058"/>
    </source>
</evidence>
<accession>A0A2D1G5C1</accession>
<reference evidence="1 2" key="1">
    <citation type="submission" date="2017-09" db="EMBL/GenBank/DDBJ databases">
        <authorList>
            <person name="Egelhoff J.W."/>
            <person name="Hokanson S.F."/>
            <person name="Lenertz M."/>
            <person name="Marinack M.A."/>
            <person name="Westholm D.E."/>
            <person name="Klyczek K."/>
            <person name="Garlena R.A."/>
            <person name="Russell D.A."/>
            <person name="Pope W.H."/>
            <person name="Jacobs-Sera D."/>
            <person name="Hendrix R.W."/>
            <person name="Hatfull G.F."/>
        </authorList>
    </citation>
    <scope>NUCLEOTIDE SEQUENCE [LARGE SCALE GENOMIC DNA]</scope>
</reference>
<dbReference type="Proteomes" id="UP000229058">
    <property type="component" value="Segment"/>
</dbReference>